<dbReference type="Proteomes" id="UP000683000">
    <property type="component" value="Unassembled WGS sequence"/>
</dbReference>
<dbReference type="GO" id="GO:0051087">
    <property type="term" value="F:protein-folding chaperone binding"/>
    <property type="evidence" value="ECO:0007669"/>
    <property type="project" value="TreeGrafter"/>
</dbReference>
<dbReference type="AlphaFoldDB" id="A0A8I3A6N0"/>
<dbReference type="GO" id="GO:0005829">
    <property type="term" value="C:cytosol"/>
    <property type="evidence" value="ECO:0007669"/>
    <property type="project" value="TreeGrafter"/>
</dbReference>
<feature type="compositionally biased region" description="Low complexity" evidence="2">
    <location>
        <begin position="136"/>
        <end position="155"/>
    </location>
</feature>
<feature type="domain" description="J" evidence="3">
    <location>
        <begin position="7"/>
        <end position="65"/>
    </location>
</feature>
<dbReference type="GO" id="GO:0051082">
    <property type="term" value="F:unfolded protein binding"/>
    <property type="evidence" value="ECO:0007669"/>
    <property type="project" value="InterPro"/>
</dbReference>
<keyword evidence="1" id="KW-0143">Chaperone</keyword>
<dbReference type="PRINTS" id="PR00625">
    <property type="entry name" value="JDOMAIN"/>
</dbReference>
<dbReference type="SUPFAM" id="SSF46565">
    <property type="entry name" value="Chaperone J-domain"/>
    <property type="match status" value="1"/>
</dbReference>
<dbReference type="EMBL" id="JAGFBS010000022">
    <property type="protein sequence ID" value="KAG6373396.1"/>
    <property type="molecule type" value="Genomic_DNA"/>
</dbReference>
<keyword evidence="5" id="KW-1185">Reference proteome</keyword>
<organism evidence="4 5">
    <name type="scientific">Boletus reticuloceps</name>
    <dbReference type="NCBI Taxonomy" id="495285"/>
    <lineage>
        <taxon>Eukaryota</taxon>
        <taxon>Fungi</taxon>
        <taxon>Dikarya</taxon>
        <taxon>Basidiomycota</taxon>
        <taxon>Agaricomycotina</taxon>
        <taxon>Agaricomycetes</taxon>
        <taxon>Agaricomycetidae</taxon>
        <taxon>Boletales</taxon>
        <taxon>Boletineae</taxon>
        <taxon>Boletaceae</taxon>
        <taxon>Boletoideae</taxon>
        <taxon>Boletus</taxon>
    </lineage>
</organism>
<dbReference type="SUPFAM" id="SSF49493">
    <property type="entry name" value="HSP40/DnaJ peptide-binding domain"/>
    <property type="match status" value="1"/>
</dbReference>
<name>A0A8I3A6N0_9AGAM</name>
<dbReference type="SMART" id="SM00271">
    <property type="entry name" value="DnaJ"/>
    <property type="match status" value="1"/>
</dbReference>
<evidence type="ECO:0000313" key="4">
    <source>
        <dbReference type="EMBL" id="KAG6373396.1"/>
    </source>
</evidence>
<feature type="region of interest" description="Disordered" evidence="2">
    <location>
        <begin position="62"/>
        <end position="310"/>
    </location>
</feature>
<dbReference type="InterPro" id="IPR051339">
    <property type="entry name" value="DnaJ_subfamily_B"/>
</dbReference>
<dbReference type="InterPro" id="IPR002939">
    <property type="entry name" value="DnaJ_C"/>
</dbReference>
<dbReference type="GO" id="GO:0006457">
    <property type="term" value="P:protein folding"/>
    <property type="evidence" value="ECO:0007669"/>
    <property type="project" value="InterPro"/>
</dbReference>
<dbReference type="Gene3D" id="2.60.260.20">
    <property type="entry name" value="Urease metallochaperone UreE, N-terminal domain"/>
    <property type="match status" value="2"/>
</dbReference>
<dbReference type="CDD" id="cd06257">
    <property type="entry name" value="DnaJ"/>
    <property type="match status" value="1"/>
</dbReference>
<feature type="compositionally biased region" description="Low complexity" evidence="2">
    <location>
        <begin position="68"/>
        <end position="86"/>
    </location>
</feature>
<feature type="compositionally biased region" description="Basic and acidic residues" evidence="2">
    <location>
        <begin position="237"/>
        <end position="251"/>
    </location>
</feature>
<dbReference type="PROSITE" id="PS50076">
    <property type="entry name" value="DNAJ_2"/>
    <property type="match status" value="1"/>
</dbReference>
<dbReference type="PANTHER" id="PTHR24078:SF553">
    <property type="entry name" value="DNAJ HOMOLOG SUBFAMILY B MEMBER 5"/>
    <property type="match status" value="1"/>
</dbReference>
<dbReference type="PANTHER" id="PTHR24078">
    <property type="entry name" value="DNAJ HOMOLOG SUBFAMILY C MEMBER"/>
    <property type="match status" value="1"/>
</dbReference>
<reference evidence="4" key="1">
    <citation type="submission" date="2021-03" db="EMBL/GenBank/DDBJ databases">
        <title>Evolutionary innovations through gain and loss of genes in the ectomycorrhizal Boletales.</title>
        <authorList>
            <person name="Wu G."/>
            <person name="Miyauchi S."/>
            <person name="Morin E."/>
            <person name="Yang Z.-L."/>
            <person name="Xu J."/>
            <person name="Martin F.M."/>
        </authorList>
    </citation>
    <scope>NUCLEOTIDE SEQUENCE</scope>
    <source>
        <strain evidence="4">BR01</strain>
    </source>
</reference>
<dbReference type="Pfam" id="PF01556">
    <property type="entry name" value="DnaJ_C"/>
    <property type="match status" value="1"/>
</dbReference>
<accession>A0A8I3A6N0</accession>
<evidence type="ECO:0000259" key="3">
    <source>
        <dbReference type="PROSITE" id="PS50076"/>
    </source>
</evidence>
<dbReference type="Pfam" id="PF00226">
    <property type="entry name" value="DnaJ"/>
    <property type="match status" value="1"/>
</dbReference>
<feature type="compositionally biased region" description="Basic and acidic residues" evidence="2">
    <location>
        <begin position="293"/>
        <end position="308"/>
    </location>
</feature>
<evidence type="ECO:0000313" key="5">
    <source>
        <dbReference type="Proteomes" id="UP000683000"/>
    </source>
</evidence>
<dbReference type="InterPro" id="IPR001623">
    <property type="entry name" value="DnaJ_domain"/>
</dbReference>
<comment type="caution">
    <text evidence="4">The sequence shown here is derived from an EMBL/GenBank/DDBJ whole genome shotgun (WGS) entry which is preliminary data.</text>
</comment>
<feature type="compositionally biased region" description="Low complexity" evidence="2">
    <location>
        <begin position="197"/>
        <end position="210"/>
    </location>
</feature>
<feature type="compositionally biased region" description="Low complexity" evidence="2">
    <location>
        <begin position="99"/>
        <end position="124"/>
    </location>
</feature>
<protein>
    <recommendedName>
        <fullName evidence="3">J domain-containing protein</fullName>
    </recommendedName>
</protein>
<dbReference type="CDD" id="cd10747">
    <property type="entry name" value="DnaJ_C"/>
    <property type="match status" value="1"/>
</dbReference>
<proteinExistence type="predicted"/>
<dbReference type="InterPro" id="IPR008971">
    <property type="entry name" value="HSP40/DnaJ_pept-bd"/>
</dbReference>
<dbReference type="OrthoDB" id="10250354at2759"/>
<gene>
    <name evidence="4" type="ORF">JVT61DRAFT_6545</name>
</gene>
<evidence type="ECO:0000256" key="1">
    <source>
        <dbReference type="ARBA" id="ARBA00023186"/>
    </source>
</evidence>
<dbReference type="InterPro" id="IPR036869">
    <property type="entry name" value="J_dom_sf"/>
</dbReference>
<dbReference type="Gene3D" id="1.10.287.110">
    <property type="entry name" value="DnaJ domain"/>
    <property type="match status" value="1"/>
</dbReference>
<evidence type="ECO:0000256" key="2">
    <source>
        <dbReference type="SAM" id="MobiDB-lite"/>
    </source>
</evidence>
<sequence length="528" mass="57381">MPARKQDHHAVLGLTTDASDGAIRVAYKKCALQWHPDRHLVGKERAAQRFIEVNEAYHALMDGKESTHSSSSGTSSTTSSPSGSSTDPAHSDTHSKSTQASSRPPSASSKSSKRSSPQSSKSSAPCDDHATNATKSSAQSGTSPSPSSSSHVPSSDDLNPGSHSRPAKPSPDRNHSSSGRMKNGHKSSKSHDHLRDPPCSAAPKTTTSASTHDRSSKDPGGSVRSKSSKKTTSSSHAEPETKYHSRPEKTPRTGPGRSRTSKPVIPPPSGRPHKSHKFGFADEFVHKLSSGPTKDRKEPPDTWLHDQDATPYGSPLRAINTPRGASKEWIFPLPLTLDEMYHGTTYRFLVTRELLSRRTEQVEISIDIPPGMRSGTRIVCPRTGHQLKDGTLQDVVFLIEEVPGERFSRVKDDLFLDVCIPWADPLADQGGEICIQGIDGKEITFTLPYPIYDKATEGQVLVKGAGMPIREGRGTIGRGDMIVRFVILHEARVQSLLMQMQMAGRVSHSPIQVADIEKRTSPRCLMVM</sequence>